<evidence type="ECO:0000256" key="15">
    <source>
        <dbReference type="ARBA" id="ARBA00048697"/>
    </source>
</evidence>
<comment type="catalytic activity">
    <reaction evidence="15">
        <text>GTP + AH2 + S-adenosyl-L-methionine = (8S)-3',8-cyclo-7,8-dihydroguanosine 5'-triphosphate + 5'-deoxyadenosine + L-methionine + A + H(+)</text>
        <dbReference type="Rhea" id="RHEA:49576"/>
        <dbReference type="ChEBI" id="CHEBI:13193"/>
        <dbReference type="ChEBI" id="CHEBI:15378"/>
        <dbReference type="ChEBI" id="CHEBI:17319"/>
        <dbReference type="ChEBI" id="CHEBI:17499"/>
        <dbReference type="ChEBI" id="CHEBI:37565"/>
        <dbReference type="ChEBI" id="CHEBI:57844"/>
        <dbReference type="ChEBI" id="CHEBI:59789"/>
        <dbReference type="ChEBI" id="CHEBI:131766"/>
        <dbReference type="EC" id="4.1.99.22"/>
    </reaction>
</comment>
<dbReference type="InterPro" id="IPR010505">
    <property type="entry name" value="MoaA_twitch"/>
</dbReference>
<keyword evidence="11" id="KW-0411">Iron-sulfur</keyword>
<name>A0A4P9Y9I1_9FUNG</name>
<evidence type="ECO:0000256" key="1">
    <source>
        <dbReference type="ARBA" id="ARBA00001637"/>
    </source>
</evidence>
<dbReference type="Pfam" id="PF06463">
    <property type="entry name" value="Mob_synth_C"/>
    <property type="match status" value="1"/>
</dbReference>
<dbReference type="InterPro" id="IPR040064">
    <property type="entry name" value="MoaA-like"/>
</dbReference>
<evidence type="ECO:0000256" key="10">
    <source>
        <dbReference type="ARBA" id="ARBA00023004"/>
    </source>
</evidence>
<keyword evidence="13" id="KW-0501">Molybdenum cofactor biosynthesis</keyword>
<evidence type="ECO:0000256" key="5">
    <source>
        <dbReference type="ARBA" id="ARBA00009862"/>
    </source>
</evidence>
<keyword evidence="6" id="KW-0004">4Fe-4S</keyword>
<dbReference type="InterPro" id="IPR013785">
    <property type="entry name" value="Aldolase_TIM"/>
</dbReference>
<organism evidence="17 18">
    <name type="scientific">Piptocephalis cylindrospora</name>
    <dbReference type="NCBI Taxonomy" id="1907219"/>
    <lineage>
        <taxon>Eukaryota</taxon>
        <taxon>Fungi</taxon>
        <taxon>Fungi incertae sedis</taxon>
        <taxon>Zoopagomycota</taxon>
        <taxon>Zoopagomycotina</taxon>
        <taxon>Zoopagomycetes</taxon>
        <taxon>Zoopagales</taxon>
        <taxon>Piptocephalidaceae</taxon>
        <taxon>Piptocephalis</taxon>
    </lineage>
</organism>
<evidence type="ECO:0000256" key="7">
    <source>
        <dbReference type="ARBA" id="ARBA00022691"/>
    </source>
</evidence>
<dbReference type="SMART" id="SM00729">
    <property type="entry name" value="Elp3"/>
    <property type="match status" value="1"/>
</dbReference>
<dbReference type="PROSITE" id="PS01305">
    <property type="entry name" value="MOAA_NIFB_PQQE"/>
    <property type="match status" value="1"/>
</dbReference>
<evidence type="ECO:0000256" key="6">
    <source>
        <dbReference type="ARBA" id="ARBA00022485"/>
    </source>
</evidence>
<dbReference type="HAMAP" id="MF_01224_B">
    <property type="entry name" value="MoaC_B"/>
    <property type="match status" value="1"/>
</dbReference>
<keyword evidence="7" id="KW-0949">S-adenosyl-L-methionine</keyword>
<dbReference type="SFLD" id="SFLDG01067">
    <property type="entry name" value="SPASM/twitch_domain_containing"/>
    <property type="match status" value="1"/>
</dbReference>
<dbReference type="InterPro" id="IPR047594">
    <property type="entry name" value="MoaC_bact/euk"/>
</dbReference>
<dbReference type="PANTHER" id="PTHR22960:SF0">
    <property type="entry name" value="MOLYBDENUM COFACTOR BIOSYNTHESIS PROTEIN 1"/>
    <property type="match status" value="1"/>
</dbReference>
<evidence type="ECO:0000256" key="14">
    <source>
        <dbReference type="ARBA" id="ARBA00023239"/>
    </source>
</evidence>
<dbReference type="InterPro" id="IPR050105">
    <property type="entry name" value="MoCo_biosynth_MoaA/MoaC"/>
</dbReference>
<sequence length="526" mass="58299">MDAEEPYVSPLFDQHNRFHDYLRISLTERCNLRCTYCMPEEGVQLTPSEKLLSREEIERVARLFVSKGVRKIRLTGGEPTVRKDLLDIVESLAQLKSQGLESLAMTTNGIALRRTAEPLALAGLDTLNVSLDTLDPHKYVLMTRRKGLERVLENLERASSMGMQTVKINCVIIRGVNDTEVTDFVALTKTWPISVRFIEYMPFGGNRWEKRKLVPYKELLNRIEERFGKVEKILDDPNDTSKGFRVPGYAGTIGFISSMTNHFCGTCNRLRITADGNLKVCLFGDNEISLRDAMRSGMTDGQLHQLISDSVKRKKKQHAGMDARVMEEGGEYLLITPPHCHGPDQIGAYSNRLSHIDQHTGEAKMVDVGGKDITRRMARARARISLGVEAYRQVKENTNVKGDVLTVAKIAGIQAAKQTASLIPLCHPLALTKVDVACRLVWNEANEVEGKGLVIIDCMAQCTGPTGVEMEALTGATVAALTVFDMCKAVGRNMVIEHVSVLEKTGGKSGHFLPDDSDIERGNGSD</sequence>
<evidence type="ECO:0000256" key="13">
    <source>
        <dbReference type="ARBA" id="ARBA00023150"/>
    </source>
</evidence>
<dbReference type="InterPro" id="IPR013483">
    <property type="entry name" value="MoaA"/>
</dbReference>
<feature type="domain" description="Radical SAM core" evidence="16">
    <location>
        <begin position="14"/>
        <end position="238"/>
    </location>
</feature>
<keyword evidence="14" id="KW-0456">Lyase</keyword>
<protein>
    <recommendedName>
        <fullName evidence="16">Radical SAM core domain-containing protein</fullName>
    </recommendedName>
</protein>
<gene>
    <name evidence="17" type="ORF">BJ684DRAFT_22371</name>
</gene>
<dbReference type="SFLD" id="SFLDG01383">
    <property type="entry name" value="cyclic_pyranopterin_phosphate"/>
    <property type="match status" value="1"/>
</dbReference>
<evidence type="ECO:0000256" key="2">
    <source>
        <dbReference type="ARBA" id="ARBA00001966"/>
    </source>
</evidence>
<dbReference type="SFLD" id="SFLDG01386">
    <property type="entry name" value="main_SPASM_domain-containing"/>
    <property type="match status" value="1"/>
</dbReference>
<dbReference type="GO" id="GO:0061798">
    <property type="term" value="F:GTP 3',8'-cyclase activity"/>
    <property type="evidence" value="ECO:0007669"/>
    <property type="project" value="UniProtKB-EC"/>
</dbReference>
<dbReference type="GO" id="GO:0051539">
    <property type="term" value="F:4 iron, 4 sulfur cluster binding"/>
    <property type="evidence" value="ECO:0007669"/>
    <property type="project" value="UniProtKB-KW"/>
</dbReference>
<dbReference type="GO" id="GO:0046872">
    <property type="term" value="F:metal ion binding"/>
    <property type="evidence" value="ECO:0007669"/>
    <property type="project" value="UniProtKB-KW"/>
</dbReference>
<dbReference type="GO" id="GO:0005525">
    <property type="term" value="F:GTP binding"/>
    <property type="evidence" value="ECO:0007669"/>
    <property type="project" value="UniProtKB-KW"/>
</dbReference>
<comment type="similarity">
    <text evidence="5">In the N-terminal section; belongs to the radical SAM superfamily. MoaA family.</text>
</comment>
<dbReference type="InterPro" id="IPR023045">
    <property type="entry name" value="MoaC"/>
</dbReference>
<dbReference type="Proteomes" id="UP000267251">
    <property type="component" value="Unassembled WGS sequence"/>
</dbReference>
<dbReference type="EMBL" id="KZ987759">
    <property type="protein sequence ID" value="RKP15081.1"/>
    <property type="molecule type" value="Genomic_DNA"/>
</dbReference>
<dbReference type="NCBIfam" id="TIGR02666">
    <property type="entry name" value="moaA"/>
    <property type="match status" value="1"/>
</dbReference>
<dbReference type="AlphaFoldDB" id="A0A4P9Y9I1"/>
<dbReference type="GO" id="GO:0061799">
    <property type="term" value="F:cyclic pyranopterin monophosphate synthase activity"/>
    <property type="evidence" value="ECO:0007669"/>
    <property type="project" value="UniProtKB-EC"/>
</dbReference>
<dbReference type="Gene3D" id="3.30.70.640">
    <property type="entry name" value="Molybdopterin cofactor biosynthesis C (MoaC) domain"/>
    <property type="match status" value="1"/>
</dbReference>
<dbReference type="CDD" id="cd01335">
    <property type="entry name" value="Radical_SAM"/>
    <property type="match status" value="1"/>
</dbReference>
<evidence type="ECO:0000313" key="18">
    <source>
        <dbReference type="Proteomes" id="UP000267251"/>
    </source>
</evidence>
<proteinExistence type="inferred from homology"/>
<dbReference type="UniPathway" id="UPA00344"/>
<dbReference type="Gene3D" id="3.20.20.70">
    <property type="entry name" value="Aldolase class I"/>
    <property type="match status" value="1"/>
</dbReference>
<dbReference type="OrthoDB" id="429626at2759"/>
<evidence type="ECO:0000256" key="12">
    <source>
        <dbReference type="ARBA" id="ARBA00023134"/>
    </source>
</evidence>
<evidence type="ECO:0000259" key="16">
    <source>
        <dbReference type="PROSITE" id="PS51918"/>
    </source>
</evidence>
<dbReference type="InterPro" id="IPR036522">
    <property type="entry name" value="MoaC_sf"/>
</dbReference>
<dbReference type="SUPFAM" id="SSF102114">
    <property type="entry name" value="Radical SAM enzymes"/>
    <property type="match status" value="1"/>
</dbReference>
<dbReference type="CDD" id="cd01420">
    <property type="entry name" value="MoaC_PE"/>
    <property type="match status" value="1"/>
</dbReference>
<dbReference type="NCBIfam" id="TIGR00581">
    <property type="entry name" value="moaC"/>
    <property type="match status" value="1"/>
</dbReference>
<evidence type="ECO:0000313" key="17">
    <source>
        <dbReference type="EMBL" id="RKP15081.1"/>
    </source>
</evidence>
<dbReference type="NCBIfam" id="NF001199">
    <property type="entry name" value="PRK00164.2-1"/>
    <property type="match status" value="1"/>
</dbReference>
<comment type="similarity">
    <text evidence="4">In the C-terminal section; belongs to the MoaC family.</text>
</comment>
<keyword evidence="18" id="KW-1185">Reference proteome</keyword>
<reference evidence="18" key="1">
    <citation type="journal article" date="2018" name="Nat. Microbiol.">
        <title>Leveraging single-cell genomics to expand the fungal tree of life.</title>
        <authorList>
            <person name="Ahrendt S.R."/>
            <person name="Quandt C.A."/>
            <person name="Ciobanu D."/>
            <person name="Clum A."/>
            <person name="Salamov A."/>
            <person name="Andreopoulos B."/>
            <person name="Cheng J.F."/>
            <person name="Woyke T."/>
            <person name="Pelin A."/>
            <person name="Henrissat B."/>
            <person name="Reynolds N.K."/>
            <person name="Benny G.L."/>
            <person name="Smith M.E."/>
            <person name="James T.Y."/>
            <person name="Grigoriev I.V."/>
        </authorList>
    </citation>
    <scope>NUCLEOTIDE SEQUENCE [LARGE SCALE GENOMIC DNA]</scope>
</reference>
<accession>A0A4P9Y9I1</accession>
<evidence type="ECO:0000256" key="4">
    <source>
        <dbReference type="ARBA" id="ARBA00008484"/>
    </source>
</evidence>
<comment type="pathway">
    <text evidence="3">Cofactor biosynthesis; molybdopterin biosynthesis.</text>
</comment>
<keyword evidence="8" id="KW-0479">Metal-binding</keyword>
<dbReference type="InterPro" id="IPR000385">
    <property type="entry name" value="MoaA_NifB_PqqE_Fe-S-bd_CS"/>
</dbReference>
<keyword evidence="12" id="KW-0342">GTP-binding</keyword>
<evidence type="ECO:0000256" key="8">
    <source>
        <dbReference type="ARBA" id="ARBA00022723"/>
    </source>
</evidence>
<dbReference type="InterPro" id="IPR058240">
    <property type="entry name" value="rSAM_sf"/>
</dbReference>
<dbReference type="InterPro" id="IPR002820">
    <property type="entry name" value="Mopterin_CF_biosynth-C_dom"/>
</dbReference>
<dbReference type="Pfam" id="PF04055">
    <property type="entry name" value="Radical_SAM"/>
    <property type="match status" value="1"/>
</dbReference>
<dbReference type="PROSITE" id="PS51918">
    <property type="entry name" value="RADICAL_SAM"/>
    <property type="match status" value="1"/>
</dbReference>
<dbReference type="Pfam" id="PF01967">
    <property type="entry name" value="MoaC"/>
    <property type="match status" value="1"/>
</dbReference>
<dbReference type="HAMAP" id="MF_01225_B">
    <property type="entry name" value="MoaA_B"/>
    <property type="match status" value="1"/>
</dbReference>
<dbReference type="GO" id="GO:0006777">
    <property type="term" value="P:Mo-molybdopterin cofactor biosynthetic process"/>
    <property type="evidence" value="ECO:0007669"/>
    <property type="project" value="UniProtKB-KW"/>
</dbReference>
<dbReference type="SFLD" id="SFLDS00029">
    <property type="entry name" value="Radical_SAM"/>
    <property type="match status" value="1"/>
</dbReference>
<comment type="cofactor">
    <cofactor evidence="2">
        <name>[4Fe-4S] cluster</name>
        <dbReference type="ChEBI" id="CHEBI:49883"/>
    </cofactor>
</comment>
<keyword evidence="9" id="KW-0547">Nucleotide-binding</keyword>
<evidence type="ECO:0000256" key="9">
    <source>
        <dbReference type="ARBA" id="ARBA00022741"/>
    </source>
</evidence>
<dbReference type="PANTHER" id="PTHR22960">
    <property type="entry name" value="MOLYBDOPTERIN COFACTOR SYNTHESIS PROTEIN A"/>
    <property type="match status" value="1"/>
</dbReference>
<dbReference type="SUPFAM" id="SSF55040">
    <property type="entry name" value="Molybdenum cofactor biosynthesis protein C, MoaC"/>
    <property type="match status" value="1"/>
</dbReference>
<keyword evidence="10" id="KW-0408">Iron</keyword>
<evidence type="ECO:0000256" key="3">
    <source>
        <dbReference type="ARBA" id="ARBA00005046"/>
    </source>
</evidence>
<comment type="catalytic activity">
    <reaction evidence="1">
        <text>(8S)-3',8-cyclo-7,8-dihydroguanosine 5'-triphosphate = cyclic pyranopterin phosphate + diphosphate</text>
        <dbReference type="Rhea" id="RHEA:49580"/>
        <dbReference type="ChEBI" id="CHEBI:33019"/>
        <dbReference type="ChEBI" id="CHEBI:59648"/>
        <dbReference type="ChEBI" id="CHEBI:131766"/>
        <dbReference type="EC" id="4.6.1.17"/>
    </reaction>
</comment>
<dbReference type="InterPro" id="IPR006638">
    <property type="entry name" value="Elp3/MiaA/NifB-like_rSAM"/>
</dbReference>
<dbReference type="InterPro" id="IPR007197">
    <property type="entry name" value="rSAM"/>
</dbReference>
<dbReference type="NCBIfam" id="NF006870">
    <property type="entry name" value="PRK09364.1"/>
    <property type="match status" value="1"/>
</dbReference>
<evidence type="ECO:0000256" key="11">
    <source>
        <dbReference type="ARBA" id="ARBA00023014"/>
    </source>
</evidence>
<dbReference type="CDD" id="cd21117">
    <property type="entry name" value="Twitch_MoaA"/>
    <property type="match status" value="1"/>
</dbReference>